<keyword evidence="4" id="KW-1185">Reference proteome</keyword>
<feature type="region of interest" description="Disordered" evidence="1">
    <location>
        <begin position="405"/>
        <end position="436"/>
    </location>
</feature>
<dbReference type="SUPFAM" id="SSF46785">
    <property type="entry name" value="Winged helix' DNA-binding domain"/>
    <property type="match status" value="1"/>
</dbReference>
<accession>A0A401YYL4</accession>
<feature type="compositionally biased region" description="Low complexity" evidence="1">
    <location>
        <begin position="8"/>
        <end position="19"/>
    </location>
</feature>
<sequence>MPTETQLTASNARTSSAANPDTGGPVIPDTVPSAQRSRTRGPYKPRCKVTDFRPVPGGPAQTVYDTTSRIADPTTWLQAVRWAIDMHIPGLTNDTMRIGHVLAAFPECRPGIQYLVNKTGMSKSAVCRHLAALRAAGLLVYVVEGGRSAGGECRATVWERVIPTMFDRALSIRVLGGGVRRRMVGIGTAAGRRAIKRLARRVAPRGTRRARLRRRPGTARNGGTPWGSGSQRLSAAEHVSPPERLDGGKHGVSVEGDRNERRPKLAAKCGPNRYRARFRLATELVACVPWLQRTAVPRIAWVTRALADAGWTADLVMAWLDLVGGEVPSRVRRPSGLLAGRIKGAATMWVTLEQRDHALELWRDSRAAAAARHREWDHFVDKAPVGPPPEVADAFARAVEIPRQTEPTEPADADHRLPEPAAEPVDPGRNGDGLPDPDLIPAPLLAEMRRAAVEDPSVVAVTNEFAGSDYARRVYGPGLYARAMHLATSRTVSLHGIGASR</sequence>
<dbReference type="Proteomes" id="UP000286931">
    <property type="component" value="Unassembled WGS sequence"/>
</dbReference>
<feature type="region of interest" description="Disordered" evidence="1">
    <location>
        <begin position="204"/>
        <end position="264"/>
    </location>
</feature>
<evidence type="ECO:0000259" key="2">
    <source>
        <dbReference type="Pfam" id="PF09339"/>
    </source>
</evidence>
<dbReference type="AlphaFoldDB" id="A0A401YYL4"/>
<feature type="domain" description="HTH iclR-type" evidence="2">
    <location>
        <begin position="97"/>
        <end position="141"/>
    </location>
</feature>
<organism evidence="3 4">
    <name type="scientific">Embleya hyalina</name>
    <dbReference type="NCBI Taxonomy" id="516124"/>
    <lineage>
        <taxon>Bacteria</taxon>
        <taxon>Bacillati</taxon>
        <taxon>Actinomycetota</taxon>
        <taxon>Actinomycetes</taxon>
        <taxon>Kitasatosporales</taxon>
        <taxon>Streptomycetaceae</taxon>
        <taxon>Embleya</taxon>
    </lineage>
</organism>
<dbReference type="GO" id="GO:0003677">
    <property type="term" value="F:DNA binding"/>
    <property type="evidence" value="ECO:0007669"/>
    <property type="project" value="InterPro"/>
</dbReference>
<proteinExistence type="predicted"/>
<protein>
    <recommendedName>
        <fullName evidence="2">HTH iclR-type domain-containing protein</fullName>
    </recommendedName>
</protein>
<dbReference type="EMBL" id="BIFH01000034">
    <property type="protein sequence ID" value="GCD99724.1"/>
    <property type="molecule type" value="Genomic_DNA"/>
</dbReference>
<evidence type="ECO:0000313" key="4">
    <source>
        <dbReference type="Proteomes" id="UP000286931"/>
    </source>
</evidence>
<evidence type="ECO:0000256" key="1">
    <source>
        <dbReference type="SAM" id="MobiDB-lite"/>
    </source>
</evidence>
<gene>
    <name evidence="3" type="ORF">EHYA_07446</name>
</gene>
<name>A0A401YYL4_9ACTN</name>
<reference evidence="3 4" key="1">
    <citation type="submission" date="2018-12" db="EMBL/GenBank/DDBJ databases">
        <title>Draft genome sequence of Embleya hyalina NBRC 13850T.</title>
        <authorList>
            <person name="Komaki H."/>
            <person name="Hosoyama A."/>
            <person name="Kimura A."/>
            <person name="Ichikawa N."/>
            <person name="Tamura T."/>
        </authorList>
    </citation>
    <scope>NUCLEOTIDE SEQUENCE [LARGE SCALE GENOMIC DNA]</scope>
    <source>
        <strain evidence="3 4">NBRC 13850</strain>
    </source>
</reference>
<comment type="caution">
    <text evidence="3">The sequence shown here is derived from an EMBL/GenBank/DDBJ whole genome shotgun (WGS) entry which is preliminary data.</text>
</comment>
<feature type="compositionally biased region" description="Basic residues" evidence="1">
    <location>
        <begin position="37"/>
        <end position="46"/>
    </location>
</feature>
<feature type="compositionally biased region" description="Basic residues" evidence="1">
    <location>
        <begin position="204"/>
        <end position="217"/>
    </location>
</feature>
<feature type="region of interest" description="Disordered" evidence="1">
    <location>
        <begin position="1"/>
        <end position="46"/>
    </location>
</feature>
<evidence type="ECO:0000313" key="3">
    <source>
        <dbReference type="EMBL" id="GCD99724.1"/>
    </source>
</evidence>
<dbReference type="InterPro" id="IPR036390">
    <property type="entry name" value="WH_DNA-bd_sf"/>
</dbReference>
<dbReference type="Pfam" id="PF09339">
    <property type="entry name" value="HTH_IclR"/>
    <property type="match status" value="1"/>
</dbReference>
<feature type="compositionally biased region" description="Basic and acidic residues" evidence="1">
    <location>
        <begin position="240"/>
        <end position="249"/>
    </location>
</feature>
<dbReference type="GO" id="GO:0006355">
    <property type="term" value="P:regulation of DNA-templated transcription"/>
    <property type="evidence" value="ECO:0007669"/>
    <property type="project" value="InterPro"/>
</dbReference>
<dbReference type="InterPro" id="IPR005471">
    <property type="entry name" value="Tscrpt_reg_IclR_N"/>
</dbReference>